<keyword evidence="4" id="KW-0689">Ribosomal protein</keyword>
<sequence>MALTLKSRLGNLLHKLETFVHRIRVQDSFNRGLPSLSVPNFDLGLDGVNSDSESRFQQQKNSESGSSRSVIESIFGGILWGVPKSRRTLERRLTRKFQGKEFKEVTALKKNIVACLECGTFHEMHTICPKCYGKVREETEAMKAEMGEDFRYNHPRSEVVYLYEDDQDDRAKFKGKYIVEMKKPRPLWFAKNLLTKGHGS</sequence>
<dbReference type="EMBL" id="JBJQND010000018">
    <property type="protein sequence ID" value="KAL3835881.1"/>
    <property type="molecule type" value="Genomic_DNA"/>
</dbReference>
<gene>
    <name evidence="10" type="ORF">ACJMK2_021342</name>
</gene>
<dbReference type="Proteomes" id="UP001634394">
    <property type="component" value="Unassembled WGS sequence"/>
</dbReference>
<dbReference type="InterPro" id="IPR002677">
    <property type="entry name" value="Ribosomal_bL32"/>
</dbReference>
<dbReference type="PANTHER" id="PTHR21026:SF2">
    <property type="entry name" value="LARGE RIBOSOMAL SUBUNIT PROTEIN BL32M"/>
    <property type="match status" value="1"/>
</dbReference>
<evidence type="ECO:0000313" key="11">
    <source>
        <dbReference type="Proteomes" id="UP001634394"/>
    </source>
</evidence>
<evidence type="ECO:0000256" key="2">
    <source>
        <dbReference type="ARBA" id="ARBA00008560"/>
    </source>
</evidence>
<dbReference type="SUPFAM" id="SSF57829">
    <property type="entry name" value="Zn-binding ribosomal proteins"/>
    <property type="match status" value="1"/>
</dbReference>
<evidence type="ECO:0000256" key="8">
    <source>
        <dbReference type="ARBA" id="ARBA00042577"/>
    </source>
</evidence>
<organism evidence="10 11">
    <name type="scientific">Sinanodonta woodiana</name>
    <name type="common">Chinese pond mussel</name>
    <name type="synonym">Anodonta woodiana</name>
    <dbReference type="NCBI Taxonomy" id="1069815"/>
    <lineage>
        <taxon>Eukaryota</taxon>
        <taxon>Metazoa</taxon>
        <taxon>Spiralia</taxon>
        <taxon>Lophotrochozoa</taxon>
        <taxon>Mollusca</taxon>
        <taxon>Bivalvia</taxon>
        <taxon>Autobranchia</taxon>
        <taxon>Heteroconchia</taxon>
        <taxon>Palaeoheterodonta</taxon>
        <taxon>Unionida</taxon>
        <taxon>Unionoidea</taxon>
        <taxon>Unionidae</taxon>
        <taxon>Unioninae</taxon>
        <taxon>Sinanodonta</taxon>
    </lineage>
</organism>
<keyword evidence="11" id="KW-1185">Reference proteome</keyword>
<dbReference type="InterPro" id="IPR011332">
    <property type="entry name" value="Ribosomal_zn-bd"/>
</dbReference>
<reference evidence="10 11" key="1">
    <citation type="submission" date="2024-11" db="EMBL/GenBank/DDBJ databases">
        <title>Chromosome-level genome assembly of the freshwater bivalve Anodonta woodiana.</title>
        <authorList>
            <person name="Chen X."/>
        </authorList>
    </citation>
    <scope>NUCLEOTIDE SEQUENCE [LARGE SCALE GENOMIC DNA]</scope>
    <source>
        <strain evidence="10">MN2024</strain>
        <tissue evidence="10">Gills</tissue>
    </source>
</reference>
<dbReference type="PANTHER" id="PTHR21026">
    <property type="entry name" value="39S RIBOSOMAL PROTEIN L32, MITOCHONDRIAL"/>
    <property type="match status" value="1"/>
</dbReference>
<accession>A0ABD3TFU2</accession>
<evidence type="ECO:0000256" key="4">
    <source>
        <dbReference type="ARBA" id="ARBA00022980"/>
    </source>
</evidence>
<name>A0ABD3TFU2_SINWO</name>
<keyword evidence="5" id="KW-0496">Mitochondrion</keyword>
<comment type="function">
    <text evidence="9">Component of the mitochondrial large ribosomal subunit (mt-LSU). The mitochondrial ribosome (mitoribosome) is a large ribonucleoprotein complex responsible for the synthesis of proteins inside mitochondria.</text>
</comment>
<proteinExistence type="inferred from homology"/>
<dbReference type="GO" id="GO:1990904">
    <property type="term" value="C:ribonucleoprotein complex"/>
    <property type="evidence" value="ECO:0007669"/>
    <property type="project" value="UniProtKB-KW"/>
</dbReference>
<evidence type="ECO:0000313" key="10">
    <source>
        <dbReference type="EMBL" id="KAL3835881.1"/>
    </source>
</evidence>
<dbReference type="GO" id="GO:0005840">
    <property type="term" value="C:ribosome"/>
    <property type="evidence" value="ECO:0007669"/>
    <property type="project" value="UniProtKB-KW"/>
</dbReference>
<dbReference type="GO" id="GO:0005739">
    <property type="term" value="C:mitochondrion"/>
    <property type="evidence" value="ECO:0007669"/>
    <property type="project" value="UniProtKB-SubCell"/>
</dbReference>
<comment type="similarity">
    <text evidence="2">Belongs to the bacterial ribosomal protein bL32 family.</text>
</comment>
<dbReference type="AlphaFoldDB" id="A0ABD3TFU2"/>
<dbReference type="InterPro" id="IPR051991">
    <property type="entry name" value="Mitoribosomal_protein_bL32"/>
</dbReference>
<evidence type="ECO:0000256" key="3">
    <source>
        <dbReference type="ARBA" id="ARBA00022946"/>
    </source>
</evidence>
<evidence type="ECO:0000256" key="9">
    <source>
        <dbReference type="ARBA" id="ARBA00045766"/>
    </source>
</evidence>
<protein>
    <recommendedName>
        <fullName evidence="7">Large ribosomal subunit protein bL32m</fullName>
    </recommendedName>
    <alternativeName>
        <fullName evidence="8">39S ribosomal protein L32, mitochondrial</fullName>
    </alternativeName>
</protein>
<keyword evidence="6" id="KW-0687">Ribonucleoprotein</keyword>
<evidence type="ECO:0000256" key="5">
    <source>
        <dbReference type="ARBA" id="ARBA00023128"/>
    </source>
</evidence>
<evidence type="ECO:0000256" key="6">
    <source>
        <dbReference type="ARBA" id="ARBA00023274"/>
    </source>
</evidence>
<evidence type="ECO:0000256" key="1">
    <source>
        <dbReference type="ARBA" id="ARBA00004173"/>
    </source>
</evidence>
<dbReference type="Pfam" id="PF01783">
    <property type="entry name" value="Ribosomal_L32p"/>
    <property type="match status" value="1"/>
</dbReference>
<comment type="caution">
    <text evidence="10">The sequence shown here is derived from an EMBL/GenBank/DDBJ whole genome shotgun (WGS) entry which is preliminary data.</text>
</comment>
<comment type="subcellular location">
    <subcellularLocation>
        <location evidence="1">Mitochondrion</location>
    </subcellularLocation>
</comment>
<keyword evidence="3" id="KW-0809">Transit peptide</keyword>
<evidence type="ECO:0000256" key="7">
    <source>
        <dbReference type="ARBA" id="ARBA00039935"/>
    </source>
</evidence>